<accession>A0A0L1KED6</accession>
<proteinExistence type="predicted"/>
<gene>
    <name evidence="1" type="ORF">J121_2552</name>
</gene>
<reference evidence="1" key="1">
    <citation type="submission" date="2015-02" db="EMBL/GenBank/DDBJ databases">
        <authorList>
            <person name="Chooi Y.-H."/>
        </authorList>
    </citation>
    <scope>NUCLEOTIDE SEQUENCE [LARGE SCALE GENOMIC DNA]</scope>
    <source>
        <strain evidence="1">LAMA 915</strain>
    </source>
</reference>
<name>A0A0L1KED6_9SPHN</name>
<organism evidence="1 2">
    <name type="scientific">Qipengyuania citrea LAMA 915</name>
    <dbReference type="NCBI Taxonomy" id="1306953"/>
    <lineage>
        <taxon>Bacteria</taxon>
        <taxon>Pseudomonadati</taxon>
        <taxon>Pseudomonadota</taxon>
        <taxon>Alphaproteobacteria</taxon>
        <taxon>Sphingomonadales</taxon>
        <taxon>Erythrobacteraceae</taxon>
        <taxon>Qipengyuania</taxon>
    </lineage>
</organism>
<dbReference type="STRING" id="1306953.J121_2552"/>
<sequence length="39" mass="4303">MACRSVNAWWARDVSGAPLAELLHCDKMLWCNVKVTVAG</sequence>
<comment type="caution">
    <text evidence="1">The sequence shown here is derived from an EMBL/GenBank/DDBJ whole genome shotgun (WGS) entry which is preliminary data.</text>
</comment>
<dbReference type="Proteomes" id="UP000037446">
    <property type="component" value="Unassembled WGS sequence"/>
</dbReference>
<protein>
    <submittedName>
        <fullName evidence="1">Acetyl-synthetase</fullName>
    </submittedName>
</protein>
<dbReference type="AlphaFoldDB" id="A0A0L1KED6"/>
<dbReference type="EMBL" id="JYNE01000023">
    <property type="protein sequence ID" value="KNH02303.1"/>
    <property type="molecule type" value="Genomic_DNA"/>
</dbReference>
<dbReference type="PATRIC" id="fig|1306953.7.peg.2639"/>
<evidence type="ECO:0000313" key="1">
    <source>
        <dbReference type="EMBL" id="KNH02303.1"/>
    </source>
</evidence>
<evidence type="ECO:0000313" key="2">
    <source>
        <dbReference type="Proteomes" id="UP000037446"/>
    </source>
</evidence>